<gene>
    <name evidence="1" type="primary">MED18</name>
    <name evidence="2" type="ORF">FA13DRAFT_1335082</name>
</gene>
<proteinExistence type="inferred from homology"/>
<evidence type="ECO:0000256" key="1">
    <source>
        <dbReference type="RuleBase" id="RU364150"/>
    </source>
</evidence>
<dbReference type="GO" id="GO:0006357">
    <property type="term" value="P:regulation of transcription by RNA polymerase II"/>
    <property type="evidence" value="ECO:0007669"/>
    <property type="project" value="InterPro"/>
</dbReference>
<accession>A0A4Y7TN18</accession>
<comment type="caution">
    <text evidence="2">The sequence shown here is derived from an EMBL/GenBank/DDBJ whole genome shotgun (WGS) entry which is preliminary data.</text>
</comment>
<organism evidence="2 3">
    <name type="scientific">Coprinellus micaceus</name>
    <name type="common">Glistening ink-cap mushroom</name>
    <name type="synonym">Coprinus micaceus</name>
    <dbReference type="NCBI Taxonomy" id="71717"/>
    <lineage>
        <taxon>Eukaryota</taxon>
        <taxon>Fungi</taxon>
        <taxon>Dikarya</taxon>
        <taxon>Basidiomycota</taxon>
        <taxon>Agaricomycotina</taxon>
        <taxon>Agaricomycetes</taxon>
        <taxon>Agaricomycetidae</taxon>
        <taxon>Agaricales</taxon>
        <taxon>Agaricineae</taxon>
        <taxon>Psathyrellaceae</taxon>
        <taxon>Coprinellus</taxon>
    </lineage>
</organism>
<name>A0A4Y7TN18_COPMI</name>
<dbReference type="Gene3D" id="2.40.320.10">
    <property type="entry name" value="Hypothetical Protein Pfu-838710-001"/>
    <property type="match status" value="1"/>
</dbReference>
<comment type="function">
    <text evidence="1">Component of the Mediator complex, a coactivator involved in the regulated transcription of nearly all RNA polymerase II-dependent genes. Mediator functions as a bridge to convey information from gene-specific regulatory proteins to the basal RNA polymerase II transcription machinery. Mediator is recruited to promoters by direct interactions with regulatory proteins and serves as a scaffold for the assembly of a functional preinitiation complex with RNA polymerase II and the general transcription factors.</text>
</comment>
<keyword evidence="1" id="KW-0805">Transcription regulation</keyword>
<keyword evidence="1" id="KW-0010">Activator</keyword>
<comment type="subunit">
    <text evidence="1">Component of the Mediator complex.</text>
</comment>
<comment type="subcellular location">
    <subcellularLocation>
        <location evidence="1">Nucleus</location>
    </subcellularLocation>
</comment>
<evidence type="ECO:0000313" key="2">
    <source>
        <dbReference type="EMBL" id="TEB35344.1"/>
    </source>
</evidence>
<dbReference type="GO" id="GO:0016592">
    <property type="term" value="C:mediator complex"/>
    <property type="evidence" value="ECO:0007669"/>
    <property type="project" value="InterPro"/>
</dbReference>
<dbReference type="OrthoDB" id="10018982at2759"/>
<reference evidence="2 3" key="1">
    <citation type="journal article" date="2019" name="Nat. Ecol. Evol.">
        <title>Megaphylogeny resolves global patterns of mushroom evolution.</title>
        <authorList>
            <person name="Varga T."/>
            <person name="Krizsan K."/>
            <person name="Foldi C."/>
            <person name="Dima B."/>
            <person name="Sanchez-Garcia M."/>
            <person name="Sanchez-Ramirez S."/>
            <person name="Szollosi G.J."/>
            <person name="Szarkandi J.G."/>
            <person name="Papp V."/>
            <person name="Albert L."/>
            <person name="Andreopoulos W."/>
            <person name="Angelini C."/>
            <person name="Antonin V."/>
            <person name="Barry K.W."/>
            <person name="Bougher N.L."/>
            <person name="Buchanan P."/>
            <person name="Buyck B."/>
            <person name="Bense V."/>
            <person name="Catcheside P."/>
            <person name="Chovatia M."/>
            <person name="Cooper J."/>
            <person name="Damon W."/>
            <person name="Desjardin D."/>
            <person name="Finy P."/>
            <person name="Geml J."/>
            <person name="Haridas S."/>
            <person name="Hughes K."/>
            <person name="Justo A."/>
            <person name="Karasinski D."/>
            <person name="Kautmanova I."/>
            <person name="Kiss B."/>
            <person name="Kocsube S."/>
            <person name="Kotiranta H."/>
            <person name="LaButti K.M."/>
            <person name="Lechner B.E."/>
            <person name="Liimatainen K."/>
            <person name="Lipzen A."/>
            <person name="Lukacs Z."/>
            <person name="Mihaltcheva S."/>
            <person name="Morgado L.N."/>
            <person name="Niskanen T."/>
            <person name="Noordeloos M.E."/>
            <person name="Ohm R.A."/>
            <person name="Ortiz-Santana B."/>
            <person name="Ovrebo C."/>
            <person name="Racz N."/>
            <person name="Riley R."/>
            <person name="Savchenko A."/>
            <person name="Shiryaev A."/>
            <person name="Soop K."/>
            <person name="Spirin V."/>
            <person name="Szebenyi C."/>
            <person name="Tomsovsky M."/>
            <person name="Tulloss R.E."/>
            <person name="Uehling J."/>
            <person name="Grigoriev I.V."/>
            <person name="Vagvolgyi C."/>
            <person name="Papp T."/>
            <person name="Martin F.M."/>
            <person name="Miettinen O."/>
            <person name="Hibbett D.S."/>
            <person name="Nagy L.G."/>
        </authorList>
    </citation>
    <scope>NUCLEOTIDE SEQUENCE [LARGE SCALE GENOMIC DNA]</scope>
    <source>
        <strain evidence="2 3">FP101781</strain>
    </source>
</reference>
<comment type="similarity">
    <text evidence="1">Belongs to the Mediator complex subunit 18 family.</text>
</comment>
<dbReference type="AlphaFoldDB" id="A0A4Y7TN18"/>
<dbReference type="Pfam" id="PF09637">
    <property type="entry name" value="Med18"/>
    <property type="match status" value="1"/>
</dbReference>
<keyword evidence="1" id="KW-0539">Nucleus</keyword>
<dbReference type="GO" id="GO:0003712">
    <property type="term" value="F:transcription coregulator activity"/>
    <property type="evidence" value="ECO:0007669"/>
    <property type="project" value="InterPro"/>
</dbReference>
<evidence type="ECO:0000313" key="3">
    <source>
        <dbReference type="Proteomes" id="UP000298030"/>
    </source>
</evidence>
<sequence>MSGGHAYEVSLFGEFFPKDLKPILNRITLHSESSARIHTREIVFRPFNSDQGLKHPGTGADPTLLRARKETLDENSAWELYTYLKAESVRTYPDATVRACAIVQITGDALSFAAGLGYVKQAQIYKRGYAFRRGPLVILIFQQENTDPQTELPIPAHADTLWEVEVKTAQPIRDTPVHQAIDVLLEFQGLMKGLLDLRRQDM</sequence>
<keyword evidence="3" id="KW-1185">Reference proteome</keyword>
<dbReference type="EMBL" id="QPFP01000007">
    <property type="protein sequence ID" value="TEB35344.1"/>
    <property type="molecule type" value="Genomic_DNA"/>
</dbReference>
<keyword evidence="1" id="KW-0804">Transcription</keyword>
<dbReference type="Proteomes" id="UP000298030">
    <property type="component" value="Unassembled WGS sequence"/>
</dbReference>
<protein>
    <recommendedName>
        <fullName evidence="1">Mediator of RNA polymerase II transcription subunit 18</fullName>
    </recommendedName>
    <alternativeName>
        <fullName evidence="1">Mediator complex subunit 18</fullName>
    </alternativeName>
</protein>
<dbReference type="InterPro" id="IPR019095">
    <property type="entry name" value="Mediator_Med18"/>
</dbReference>